<gene>
    <name evidence="3" type="ORF">MalAC0309_1952</name>
</gene>
<dbReference type="EMBL" id="AP017315">
    <property type="protein sequence ID" value="BAU32797.1"/>
    <property type="molecule type" value="Genomic_DNA"/>
</dbReference>
<dbReference type="RefSeq" id="WP_096422213.1">
    <property type="nucleotide sequence ID" value="NZ_AP017315.1"/>
</dbReference>
<name>A0A0U5BWF7_9MICO</name>
<feature type="region of interest" description="Disordered" evidence="1">
    <location>
        <begin position="200"/>
        <end position="229"/>
    </location>
</feature>
<evidence type="ECO:0000313" key="4">
    <source>
        <dbReference type="Proteomes" id="UP000218965"/>
    </source>
</evidence>
<evidence type="ECO:0000256" key="2">
    <source>
        <dbReference type="SAM" id="Phobius"/>
    </source>
</evidence>
<dbReference type="InterPro" id="IPR017195">
    <property type="entry name" value="ABC_thiamin-permease_prd"/>
</dbReference>
<organism evidence="3 4">
    <name type="scientific">Microcella alkaliphila</name>
    <dbReference type="NCBI Taxonomy" id="279828"/>
    <lineage>
        <taxon>Bacteria</taxon>
        <taxon>Bacillati</taxon>
        <taxon>Actinomycetota</taxon>
        <taxon>Actinomycetes</taxon>
        <taxon>Micrococcales</taxon>
        <taxon>Microbacteriaceae</taxon>
        <taxon>Microcella</taxon>
    </lineage>
</organism>
<sequence>MTATPTPKSTARGGARLRWRVVDIVVASVVGVAVGLVFFAWNLTYNPIGSALGALLPGVQGSVHGVWLIGGVLTALIVRKPGAAIYGEMVAATVSALFGNEWGPLTLLSGLVQGLGAEIVFALLLYKAWGVVAAMLAGAGAGVGMVILDLVLWYAGAGALFATVYAISGIASGAIIAGLLSWLAMRALARTGALDRFAAGRERGDDDEDEGDDSSPGASAVDGEHAAAR</sequence>
<keyword evidence="2" id="KW-0472">Membrane</keyword>
<feature type="transmembrane region" description="Helical" evidence="2">
    <location>
        <begin position="105"/>
        <end position="126"/>
    </location>
</feature>
<protein>
    <submittedName>
        <fullName evidence="3">ABC transporter permease</fullName>
    </submittedName>
</protein>
<dbReference type="Pfam" id="PF09819">
    <property type="entry name" value="ABC_cobalt"/>
    <property type="match status" value="1"/>
</dbReference>
<feature type="transmembrane region" description="Helical" evidence="2">
    <location>
        <begin position="160"/>
        <end position="184"/>
    </location>
</feature>
<dbReference type="Proteomes" id="UP000218965">
    <property type="component" value="Chromosome"/>
</dbReference>
<reference evidence="3 4" key="2">
    <citation type="submission" date="2016-01" db="EMBL/GenBank/DDBJ databases">
        <title>Microcella alkaliphila JAM AC0309 whole genome shotgun sequence.</title>
        <authorList>
            <person name="Kurata A."/>
            <person name="Hirose Y."/>
            <person name="Kishimoto N."/>
            <person name="Kobayashi T."/>
        </authorList>
    </citation>
    <scope>NUCLEOTIDE SEQUENCE [LARGE SCALE GENOMIC DNA]</scope>
    <source>
        <strain evidence="3 4">JAM AC0309</strain>
    </source>
</reference>
<feature type="transmembrane region" description="Helical" evidence="2">
    <location>
        <begin position="133"/>
        <end position="154"/>
    </location>
</feature>
<accession>A0A0U5BWF7</accession>
<proteinExistence type="predicted"/>
<reference evidence="4" key="1">
    <citation type="submission" date="2015-12" db="EMBL/GenBank/DDBJ databases">
        <authorList>
            <person name="Shamseldin A."/>
            <person name="Moawad H."/>
            <person name="Abd El-Rahim W.M."/>
            <person name="Sadowsky M.J."/>
        </authorList>
    </citation>
    <scope>NUCLEOTIDE SEQUENCE [LARGE SCALE GENOMIC DNA]</scope>
    <source>
        <strain evidence="4">JAM AC0309</strain>
    </source>
</reference>
<dbReference type="AlphaFoldDB" id="A0A0U5BWF7"/>
<dbReference type="OrthoDB" id="8017424at2"/>
<dbReference type="KEGG" id="malk:MalAC0309_1952"/>
<keyword evidence="2" id="KW-0812">Transmembrane</keyword>
<dbReference type="PIRSF" id="PIRSF037394">
    <property type="entry name" value="ABC_thiamine-permease_YkoE_prd"/>
    <property type="match status" value="1"/>
</dbReference>
<feature type="transmembrane region" description="Helical" evidence="2">
    <location>
        <begin position="21"/>
        <end position="41"/>
    </location>
</feature>
<evidence type="ECO:0000313" key="3">
    <source>
        <dbReference type="EMBL" id="BAU32797.1"/>
    </source>
</evidence>
<keyword evidence="2" id="KW-1133">Transmembrane helix</keyword>
<evidence type="ECO:0000256" key="1">
    <source>
        <dbReference type="SAM" id="MobiDB-lite"/>
    </source>
</evidence>